<evidence type="ECO:0000256" key="1">
    <source>
        <dbReference type="ARBA" id="ARBA00004871"/>
    </source>
</evidence>
<keyword evidence="5 9" id="KW-0560">Oxidoreductase</keyword>
<evidence type="ECO:0000256" key="5">
    <source>
        <dbReference type="ARBA" id="ARBA00023002"/>
    </source>
</evidence>
<dbReference type="InterPro" id="IPR006151">
    <property type="entry name" value="Shikm_DH/Glu-tRNA_Rdtase"/>
</dbReference>
<proteinExistence type="inferred from homology"/>
<dbReference type="InterPro" id="IPR041121">
    <property type="entry name" value="SDH_C"/>
</dbReference>
<accession>A0A2N3HHN7</accession>
<feature type="domain" description="Quinate/shikimate 5-dehydrogenase/glutamyl-tRNA reductase" evidence="10">
    <location>
        <begin position="128"/>
        <end position="209"/>
    </location>
</feature>
<dbReference type="InterPro" id="IPR036291">
    <property type="entry name" value="NAD(P)-bd_dom_sf"/>
</dbReference>
<name>A0A2N3HHN7_9FLAO</name>
<evidence type="ECO:0000256" key="2">
    <source>
        <dbReference type="ARBA" id="ARBA00012962"/>
    </source>
</evidence>
<dbReference type="InterPro" id="IPR046346">
    <property type="entry name" value="Aminoacid_DH-like_N_sf"/>
</dbReference>
<dbReference type="Pfam" id="PF01488">
    <property type="entry name" value="Shikimate_DH"/>
    <property type="match status" value="1"/>
</dbReference>
<dbReference type="Pfam" id="PF18317">
    <property type="entry name" value="SDH_C"/>
    <property type="match status" value="1"/>
</dbReference>
<dbReference type="RefSeq" id="WP_106660315.1">
    <property type="nucleotide sequence ID" value="NZ_PJEO01000050.1"/>
</dbReference>
<dbReference type="PANTHER" id="PTHR21089">
    <property type="entry name" value="SHIKIMATE DEHYDROGENASE"/>
    <property type="match status" value="1"/>
</dbReference>
<dbReference type="HAMAP" id="MF_00222">
    <property type="entry name" value="Shikimate_DH_AroE"/>
    <property type="match status" value="1"/>
</dbReference>
<dbReference type="PANTHER" id="PTHR21089:SF1">
    <property type="entry name" value="BIFUNCTIONAL 3-DEHYDROQUINATE DEHYDRATASE_SHIKIMATE DEHYDROGENASE, CHLOROPLASTIC"/>
    <property type="match status" value="1"/>
</dbReference>
<dbReference type="AlphaFoldDB" id="A0A2N3HHN7"/>
<dbReference type="Proteomes" id="UP000233435">
    <property type="component" value="Unassembled WGS sequence"/>
</dbReference>
<dbReference type="Gene3D" id="3.40.50.10860">
    <property type="entry name" value="Leucine Dehydrogenase, chain A, domain 1"/>
    <property type="match status" value="1"/>
</dbReference>
<keyword evidence="6 9" id="KW-0057">Aromatic amino acid biosynthesis</keyword>
<organism evidence="13 14">
    <name type="scientific">Confluentibacter flavum</name>
    <dbReference type="NCBI Taxonomy" id="1909700"/>
    <lineage>
        <taxon>Bacteria</taxon>
        <taxon>Pseudomonadati</taxon>
        <taxon>Bacteroidota</taxon>
        <taxon>Flavobacteriia</taxon>
        <taxon>Flavobacteriales</taxon>
        <taxon>Flavobacteriaceae</taxon>
        <taxon>Confluentibacter</taxon>
    </lineage>
</organism>
<dbReference type="FunFam" id="3.40.50.720:FF:000086">
    <property type="entry name" value="Quinate/shikimate dehydrogenase"/>
    <property type="match status" value="1"/>
</dbReference>
<evidence type="ECO:0000259" key="12">
    <source>
        <dbReference type="Pfam" id="PF18317"/>
    </source>
</evidence>
<dbReference type="GO" id="GO:0050661">
    <property type="term" value="F:NADP binding"/>
    <property type="evidence" value="ECO:0007669"/>
    <property type="project" value="InterPro"/>
</dbReference>
<dbReference type="EC" id="1.1.1.25" evidence="2 9"/>
<evidence type="ECO:0000256" key="6">
    <source>
        <dbReference type="ARBA" id="ARBA00023141"/>
    </source>
</evidence>
<evidence type="ECO:0000256" key="8">
    <source>
        <dbReference type="ARBA" id="ARBA00060613"/>
    </source>
</evidence>
<dbReference type="GO" id="GO:0004764">
    <property type="term" value="F:shikimate 3-dehydrogenase (NADP+) activity"/>
    <property type="evidence" value="ECO:0007669"/>
    <property type="project" value="UniProtKB-UniRule"/>
</dbReference>
<evidence type="ECO:0000313" key="14">
    <source>
        <dbReference type="Proteomes" id="UP000233435"/>
    </source>
</evidence>
<feature type="binding site" evidence="9">
    <location>
        <position position="258"/>
    </location>
    <ligand>
        <name>NADP(+)</name>
        <dbReference type="ChEBI" id="CHEBI:58349"/>
    </ligand>
</feature>
<dbReference type="SUPFAM" id="SSF51735">
    <property type="entry name" value="NAD(P)-binding Rossmann-fold domains"/>
    <property type="match status" value="1"/>
</dbReference>
<keyword evidence="4 9" id="KW-0521">NADP</keyword>
<keyword evidence="14" id="KW-1185">Reference proteome</keyword>
<feature type="binding site" evidence="9">
    <location>
        <position position="77"/>
    </location>
    <ligand>
        <name>shikimate</name>
        <dbReference type="ChEBI" id="CHEBI:36208"/>
    </ligand>
</feature>
<evidence type="ECO:0000256" key="7">
    <source>
        <dbReference type="ARBA" id="ARBA00049442"/>
    </source>
</evidence>
<comment type="catalytic activity">
    <reaction evidence="7 9">
        <text>shikimate + NADP(+) = 3-dehydroshikimate + NADPH + H(+)</text>
        <dbReference type="Rhea" id="RHEA:17737"/>
        <dbReference type="ChEBI" id="CHEBI:15378"/>
        <dbReference type="ChEBI" id="CHEBI:16630"/>
        <dbReference type="ChEBI" id="CHEBI:36208"/>
        <dbReference type="ChEBI" id="CHEBI:57783"/>
        <dbReference type="ChEBI" id="CHEBI:58349"/>
        <dbReference type="EC" id="1.1.1.25"/>
    </reaction>
</comment>
<feature type="binding site" evidence="9">
    <location>
        <position position="93"/>
    </location>
    <ligand>
        <name>NADP(+)</name>
        <dbReference type="ChEBI" id="CHEBI:58349"/>
    </ligand>
</feature>
<dbReference type="InterPro" id="IPR022893">
    <property type="entry name" value="Shikimate_DH_fam"/>
</dbReference>
<feature type="binding site" evidence="9">
    <location>
        <position position="265"/>
    </location>
    <ligand>
        <name>shikimate</name>
        <dbReference type="ChEBI" id="CHEBI:36208"/>
    </ligand>
</feature>
<dbReference type="GO" id="GO:0009073">
    <property type="term" value="P:aromatic amino acid family biosynthetic process"/>
    <property type="evidence" value="ECO:0007669"/>
    <property type="project" value="UniProtKB-KW"/>
</dbReference>
<dbReference type="CDD" id="cd01065">
    <property type="entry name" value="NAD_bind_Shikimate_DH"/>
    <property type="match status" value="1"/>
</dbReference>
<feature type="binding site" evidence="9">
    <location>
        <position position="102"/>
    </location>
    <ligand>
        <name>shikimate</name>
        <dbReference type="ChEBI" id="CHEBI:36208"/>
    </ligand>
</feature>
<feature type="binding site" evidence="9">
    <location>
        <begin position="140"/>
        <end position="144"/>
    </location>
    <ligand>
        <name>NADP(+)</name>
        <dbReference type="ChEBI" id="CHEBI:58349"/>
    </ligand>
</feature>
<dbReference type="Pfam" id="PF08501">
    <property type="entry name" value="Shikimate_dh_N"/>
    <property type="match status" value="1"/>
</dbReference>
<dbReference type="GO" id="GO:0008652">
    <property type="term" value="P:amino acid biosynthetic process"/>
    <property type="evidence" value="ECO:0007669"/>
    <property type="project" value="UniProtKB-KW"/>
</dbReference>
<dbReference type="Gene3D" id="3.40.50.720">
    <property type="entry name" value="NAD(P)-binding Rossmann-like Domain"/>
    <property type="match status" value="1"/>
</dbReference>
<dbReference type="InterPro" id="IPR013708">
    <property type="entry name" value="Shikimate_DH-bd_N"/>
</dbReference>
<feature type="active site" description="Proton acceptor" evidence="9">
    <location>
        <position position="81"/>
    </location>
</feature>
<dbReference type="GO" id="GO:0009423">
    <property type="term" value="P:chorismate biosynthetic process"/>
    <property type="evidence" value="ECO:0007669"/>
    <property type="project" value="UniProtKB-UniRule"/>
</dbReference>
<dbReference type="OrthoDB" id="9792692at2"/>
<reference evidence="13 14" key="1">
    <citation type="submission" date="2017-12" db="EMBL/GenBank/DDBJ databases">
        <title>Confluentibacter flavum sp. nov., isolated from the saline lake.</title>
        <authorList>
            <person name="Yu L."/>
        </authorList>
    </citation>
    <scope>NUCLEOTIDE SEQUENCE [LARGE SCALE GENOMIC DNA]</scope>
    <source>
        <strain evidence="13 14">3B</strain>
    </source>
</reference>
<comment type="function">
    <text evidence="9">Involved in the biosynthesis of the chorismate, which leads to the biosynthesis of aromatic amino acids. Catalyzes the reversible NADPH linked reduction of 3-dehydroshikimate (DHSA) to yield shikimate (SA).</text>
</comment>
<evidence type="ECO:0000256" key="3">
    <source>
        <dbReference type="ARBA" id="ARBA00022605"/>
    </source>
</evidence>
<comment type="subunit">
    <text evidence="9">Homodimer.</text>
</comment>
<comment type="caution">
    <text evidence="13">The sequence shown here is derived from an EMBL/GenBank/DDBJ whole genome shotgun (WGS) entry which is preliminary data.</text>
</comment>
<protein>
    <recommendedName>
        <fullName evidence="2 9">Shikimate dehydrogenase (NADP(+))</fullName>
        <shortName evidence="9">SDH</shortName>
        <ecNumber evidence="2 9">1.1.1.25</ecNumber>
    </recommendedName>
</protein>
<feature type="domain" description="SDH C-terminal" evidence="12">
    <location>
        <begin position="258"/>
        <end position="288"/>
    </location>
</feature>
<evidence type="ECO:0000256" key="9">
    <source>
        <dbReference type="HAMAP-Rule" id="MF_00222"/>
    </source>
</evidence>
<dbReference type="SUPFAM" id="SSF53223">
    <property type="entry name" value="Aminoacid dehydrogenase-like, N-terminal domain"/>
    <property type="match status" value="1"/>
</dbReference>
<dbReference type="InterPro" id="IPR011342">
    <property type="entry name" value="Shikimate_DH"/>
</dbReference>
<feature type="domain" description="Shikimate dehydrogenase substrate binding N-terminal" evidence="11">
    <location>
        <begin position="24"/>
        <end position="104"/>
    </location>
</feature>
<feature type="binding site" evidence="9">
    <location>
        <position position="117"/>
    </location>
    <ligand>
        <name>shikimate</name>
        <dbReference type="ChEBI" id="CHEBI:36208"/>
    </ligand>
</feature>
<evidence type="ECO:0000259" key="10">
    <source>
        <dbReference type="Pfam" id="PF01488"/>
    </source>
</evidence>
<dbReference type="GO" id="GO:0019632">
    <property type="term" value="P:shikimate metabolic process"/>
    <property type="evidence" value="ECO:0007669"/>
    <property type="project" value="InterPro"/>
</dbReference>
<dbReference type="EMBL" id="PJEO01000050">
    <property type="protein sequence ID" value="PKQ44338.1"/>
    <property type="molecule type" value="Genomic_DNA"/>
</dbReference>
<evidence type="ECO:0000313" key="13">
    <source>
        <dbReference type="EMBL" id="PKQ44338.1"/>
    </source>
</evidence>
<evidence type="ECO:0000256" key="4">
    <source>
        <dbReference type="ARBA" id="ARBA00022857"/>
    </source>
</evidence>
<comment type="pathway">
    <text evidence="1 9">Metabolic intermediate biosynthesis; chorismate biosynthesis; chorismate from D-erythrose 4-phosphate and phosphoenolpyruvate: step 4/7.</text>
</comment>
<sequence length="297" mass="31932">MENSNKNKLKPSPDFLPQLTACFAQPAAENPTVVMVEAAYQHHGLHFRYITCEVSPQNLEAAVNGAKAMGWAGFNCSLPHKVAIIQHLDKLGESAQLIGAVNTVVKQGDTWIGENTDGKGFLQALKKHINPENKHVTLFGAGGAARAIAVELALAGVSSITIVNRSKERAQAVVALLNNSTSAKAIYQPWTKKYAIATSSDIVINATSIGLYPNINEQLNIDFTSMTINMLVADCIPNPPQTHLLQTATAKGCKTIDGLQMLVNQGVIGIKHWTGVDVDATVMHDALKKALYIDTNK</sequence>
<evidence type="ECO:0000259" key="11">
    <source>
        <dbReference type="Pfam" id="PF08501"/>
    </source>
</evidence>
<comment type="pathway">
    <text evidence="8">Aromatic compound metabolism; 3,4-dihydroxybenzoate biosynthesis; 3-dehydroquinate from D-quinate (NAD(+) route).</text>
</comment>
<comment type="similarity">
    <text evidence="9">Belongs to the shikimate dehydrogenase family.</text>
</comment>
<feature type="binding site" evidence="9">
    <location>
        <position position="235"/>
    </location>
    <ligand>
        <name>NADP(+)</name>
        <dbReference type="ChEBI" id="CHEBI:58349"/>
    </ligand>
</feature>
<keyword evidence="3 9" id="KW-0028">Amino-acid biosynthesis</keyword>
<comment type="caution">
    <text evidence="9">Lacks conserved residue(s) required for the propagation of feature annotation.</text>
</comment>
<dbReference type="UniPathway" id="UPA00053">
    <property type="reaction ID" value="UER00087"/>
</dbReference>
<gene>
    <name evidence="9 13" type="primary">aroE</name>
    <name evidence="13" type="ORF">CSW08_13055</name>
</gene>
<dbReference type="NCBIfam" id="TIGR00507">
    <property type="entry name" value="aroE"/>
    <property type="match status" value="1"/>
</dbReference>